<dbReference type="Gene3D" id="1.10.12.10">
    <property type="entry name" value="Lyase 2-enoyl-coa Hydratase, Chain A, domain 2"/>
    <property type="match status" value="1"/>
</dbReference>
<accession>A0A1I7CHJ2</accession>
<dbReference type="SUPFAM" id="SSF52096">
    <property type="entry name" value="ClpP/crotonase"/>
    <property type="match status" value="1"/>
</dbReference>
<gene>
    <name evidence="3" type="ORF">SAMN04489724_3205</name>
</gene>
<dbReference type="Pfam" id="PF00378">
    <property type="entry name" value="ECH_1"/>
    <property type="match status" value="1"/>
</dbReference>
<evidence type="ECO:0000256" key="2">
    <source>
        <dbReference type="RuleBase" id="RU003707"/>
    </source>
</evidence>
<dbReference type="GO" id="GO:0003824">
    <property type="term" value="F:catalytic activity"/>
    <property type="evidence" value="ECO:0007669"/>
    <property type="project" value="InterPro"/>
</dbReference>
<evidence type="ECO:0000256" key="1">
    <source>
        <dbReference type="ARBA" id="ARBA00005254"/>
    </source>
</evidence>
<dbReference type="PANTHER" id="PTHR42964">
    <property type="entry name" value="ENOYL-COA HYDRATASE"/>
    <property type="match status" value="1"/>
</dbReference>
<dbReference type="CDD" id="cd06558">
    <property type="entry name" value="crotonase-like"/>
    <property type="match status" value="1"/>
</dbReference>
<dbReference type="InterPro" id="IPR051683">
    <property type="entry name" value="Enoyl-CoA_Hydratase/Isomerase"/>
</dbReference>
<dbReference type="InterPro" id="IPR014748">
    <property type="entry name" value="Enoyl-CoA_hydra_C"/>
</dbReference>
<name>A0A1I7CHJ2_9BACT</name>
<dbReference type="RefSeq" id="WP_091695275.1">
    <property type="nucleotide sequence ID" value="NZ_FPBF01000004.1"/>
</dbReference>
<evidence type="ECO:0000313" key="3">
    <source>
        <dbReference type="EMBL" id="SFT98893.1"/>
    </source>
</evidence>
<proteinExistence type="inferred from homology"/>
<dbReference type="InterPro" id="IPR018376">
    <property type="entry name" value="Enoyl-CoA_hyd/isom_CS"/>
</dbReference>
<keyword evidence="4" id="KW-1185">Reference proteome</keyword>
<dbReference type="PANTHER" id="PTHR42964:SF1">
    <property type="entry name" value="POLYKETIDE BIOSYNTHESIS ENOYL-COA HYDRATASE PKSH-RELATED"/>
    <property type="match status" value="1"/>
</dbReference>
<dbReference type="Proteomes" id="UP000199673">
    <property type="component" value="Unassembled WGS sequence"/>
</dbReference>
<dbReference type="STRING" id="305507.SAMN04489724_3205"/>
<evidence type="ECO:0000313" key="4">
    <source>
        <dbReference type="Proteomes" id="UP000199673"/>
    </source>
</evidence>
<dbReference type="OrthoDB" id="9775794at2"/>
<dbReference type="EMBL" id="FPBF01000004">
    <property type="protein sequence ID" value="SFT98893.1"/>
    <property type="molecule type" value="Genomic_DNA"/>
</dbReference>
<dbReference type="AlphaFoldDB" id="A0A1I7CHJ2"/>
<comment type="similarity">
    <text evidence="1 2">Belongs to the enoyl-CoA hydratase/isomerase family.</text>
</comment>
<protein>
    <submittedName>
        <fullName evidence="3">Methylglutaconyl-CoA hydratase</fullName>
    </submittedName>
</protein>
<organism evidence="3 4">
    <name type="scientific">Algoriphagus locisalis</name>
    <dbReference type="NCBI Taxonomy" id="305507"/>
    <lineage>
        <taxon>Bacteria</taxon>
        <taxon>Pseudomonadati</taxon>
        <taxon>Bacteroidota</taxon>
        <taxon>Cytophagia</taxon>
        <taxon>Cytophagales</taxon>
        <taxon>Cyclobacteriaceae</taxon>
        <taxon>Algoriphagus</taxon>
    </lineage>
</organism>
<dbReference type="PROSITE" id="PS00166">
    <property type="entry name" value="ENOYL_COA_HYDRATASE"/>
    <property type="match status" value="1"/>
</dbReference>
<dbReference type="InterPro" id="IPR001753">
    <property type="entry name" value="Enoyl-CoA_hydra/iso"/>
</dbReference>
<dbReference type="InterPro" id="IPR029045">
    <property type="entry name" value="ClpP/crotonase-like_dom_sf"/>
</dbReference>
<reference evidence="4" key="1">
    <citation type="submission" date="2016-10" db="EMBL/GenBank/DDBJ databases">
        <authorList>
            <person name="Varghese N."/>
            <person name="Submissions S."/>
        </authorList>
    </citation>
    <scope>NUCLEOTIDE SEQUENCE [LARGE SCALE GENOMIC DNA]</scope>
    <source>
        <strain evidence="4">DSM 23445</strain>
    </source>
</reference>
<sequence>MSAVLTEINNRIGYIRLNRPEKRNALSPELIAGLHQAFMEMNANEEVKIIVLRSTGKAFCAGADLAYLQQLQDFSYEENLEDSRKLMALFDLIYCLPKIVIAEIQGHALAGGCGLATVCDFAFAVPDALFGYTEVRIGFVPALVSVFLQEQIGAAKTQELLLSGEFISASKAAELGLITGVEPSEFLEKYVMEFATKLITQNSSFSMGKTKTLLRELNQESRSKSLDLAAETNAKARAHKDCKKGIAAFLTKTSPDW</sequence>
<dbReference type="Gene3D" id="3.90.226.10">
    <property type="entry name" value="2-enoyl-CoA Hydratase, Chain A, domain 1"/>
    <property type="match status" value="1"/>
</dbReference>